<evidence type="ECO:0000256" key="9">
    <source>
        <dbReference type="SAM" id="Phobius"/>
    </source>
</evidence>
<evidence type="ECO:0000256" key="2">
    <source>
        <dbReference type="ARBA" id="ARBA00022448"/>
    </source>
</evidence>
<protein>
    <submittedName>
        <fullName evidence="11">Branched-chain amino acid ABC transporter permease</fullName>
    </submittedName>
    <submittedName>
        <fullName evidence="10">Branched-chain amino acid transport system permease protein</fullName>
    </submittedName>
</protein>
<feature type="transmembrane region" description="Helical" evidence="9">
    <location>
        <begin position="223"/>
        <end position="250"/>
    </location>
</feature>
<reference evidence="11 13" key="3">
    <citation type="submission" date="2022-10" db="EMBL/GenBank/DDBJ databases">
        <title>The complete genomes of actinobacterial strains from the NBC collection.</title>
        <authorList>
            <person name="Joergensen T.S."/>
            <person name="Alvarez Arevalo M."/>
            <person name="Sterndorff E.B."/>
            <person name="Faurdal D."/>
            <person name="Vuksanovic O."/>
            <person name="Mourched A.-S."/>
            <person name="Charusanti P."/>
            <person name="Shaw S."/>
            <person name="Blin K."/>
            <person name="Weber T."/>
        </authorList>
    </citation>
    <scope>NUCLEOTIDE SEQUENCE [LARGE SCALE GENOMIC DNA]</scope>
    <source>
        <strain evidence="11 13">NBC 01809</strain>
    </source>
</reference>
<evidence type="ECO:0000256" key="8">
    <source>
        <dbReference type="ARBA" id="ARBA00037998"/>
    </source>
</evidence>
<dbReference type="GO" id="GO:0006865">
    <property type="term" value="P:amino acid transport"/>
    <property type="evidence" value="ECO:0007669"/>
    <property type="project" value="UniProtKB-KW"/>
</dbReference>
<feature type="transmembrane region" description="Helical" evidence="9">
    <location>
        <begin position="6"/>
        <end position="26"/>
    </location>
</feature>
<feature type="transmembrane region" description="Helical" evidence="9">
    <location>
        <begin position="141"/>
        <end position="162"/>
    </location>
</feature>
<dbReference type="AlphaFoldDB" id="A0A1C6W4M7"/>
<organism evidence="10 12">
    <name type="scientific">Micromonospora peucetia</name>
    <dbReference type="NCBI Taxonomy" id="47871"/>
    <lineage>
        <taxon>Bacteria</taxon>
        <taxon>Bacillati</taxon>
        <taxon>Actinomycetota</taxon>
        <taxon>Actinomycetes</taxon>
        <taxon>Micromonosporales</taxon>
        <taxon>Micromonosporaceae</taxon>
        <taxon>Micromonospora</taxon>
    </lineage>
</organism>
<dbReference type="STRING" id="47871.GA0070608_5767"/>
<dbReference type="Proteomes" id="UP000199343">
    <property type="component" value="Unassembled WGS sequence"/>
</dbReference>
<feature type="transmembrane region" description="Helical" evidence="9">
    <location>
        <begin position="33"/>
        <end position="52"/>
    </location>
</feature>
<dbReference type="OrthoDB" id="9792579at2"/>
<keyword evidence="5" id="KW-0029">Amino-acid transport</keyword>
<proteinExistence type="inferred from homology"/>
<feature type="transmembrane region" description="Helical" evidence="9">
    <location>
        <begin position="95"/>
        <end position="121"/>
    </location>
</feature>
<evidence type="ECO:0000313" key="11">
    <source>
        <dbReference type="EMBL" id="WSA32614.1"/>
    </source>
</evidence>
<dbReference type="GO" id="GO:0005886">
    <property type="term" value="C:plasma membrane"/>
    <property type="evidence" value="ECO:0007669"/>
    <property type="project" value="UniProtKB-SubCell"/>
</dbReference>
<feature type="transmembrane region" description="Helical" evidence="9">
    <location>
        <begin position="58"/>
        <end position="83"/>
    </location>
</feature>
<comment type="similarity">
    <text evidence="8">Belongs to the binding-protein-dependent transport system permease family. LivHM subfamily.</text>
</comment>
<feature type="transmembrane region" description="Helical" evidence="9">
    <location>
        <begin position="192"/>
        <end position="211"/>
    </location>
</feature>
<sequence>MIPLQVIVSIIETGCFFGLLAAAMFVVRESSGFFNFAVGGYAVFAGLASAYFTSVRGLPAAAGIAIGVIGAVALALLTEVLVVRPMWKPGANEELPMVIALVATLFALEQISGVLFGRAALPGPQLVGDGAVRLGSATVTAQAALEIGLTALAFGLLLLFIYRTRMGRGLRAIGENTPAAIVLGLPVRAVRIASFTLAGALAGLAGSVFAARSGIIFDSAMDYTLFAFLALVIGGTASVWGPLAGGLILATIQSAAIFYFGAAALHYATLAAAVLFFAFRPQGIFMKRVRV</sequence>
<dbReference type="Proteomes" id="UP001334804">
    <property type="component" value="Chromosome"/>
</dbReference>
<feature type="transmembrane region" description="Helical" evidence="9">
    <location>
        <begin position="256"/>
        <end position="279"/>
    </location>
</feature>
<keyword evidence="13" id="KW-1185">Reference proteome</keyword>
<keyword evidence="2" id="KW-0813">Transport</keyword>
<evidence type="ECO:0000256" key="6">
    <source>
        <dbReference type="ARBA" id="ARBA00022989"/>
    </source>
</evidence>
<dbReference type="PANTHER" id="PTHR11795">
    <property type="entry name" value="BRANCHED-CHAIN AMINO ACID TRANSPORT SYSTEM PERMEASE PROTEIN LIVH"/>
    <property type="match status" value="1"/>
</dbReference>
<evidence type="ECO:0000256" key="5">
    <source>
        <dbReference type="ARBA" id="ARBA00022970"/>
    </source>
</evidence>
<dbReference type="RefSeq" id="WP_091632133.1">
    <property type="nucleotide sequence ID" value="NZ_CP109071.1"/>
</dbReference>
<gene>
    <name evidence="10" type="ORF">GA0070608_5767</name>
    <name evidence="11" type="ORF">OIE14_00480</name>
</gene>
<dbReference type="InterPro" id="IPR052157">
    <property type="entry name" value="BCAA_transport_permease"/>
</dbReference>
<keyword evidence="3" id="KW-1003">Cell membrane</keyword>
<evidence type="ECO:0000256" key="3">
    <source>
        <dbReference type="ARBA" id="ARBA00022475"/>
    </source>
</evidence>
<evidence type="ECO:0000256" key="1">
    <source>
        <dbReference type="ARBA" id="ARBA00004651"/>
    </source>
</evidence>
<dbReference type="InterPro" id="IPR001851">
    <property type="entry name" value="ABC_transp_permease"/>
</dbReference>
<dbReference type="PANTHER" id="PTHR11795:SF450">
    <property type="entry name" value="ABC TRANSPORTER PERMEASE PROTEIN"/>
    <property type="match status" value="1"/>
</dbReference>
<evidence type="ECO:0000313" key="13">
    <source>
        <dbReference type="Proteomes" id="UP001334804"/>
    </source>
</evidence>
<dbReference type="EMBL" id="CP109071">
    <property type="protein sequence ID" value="WSA32614.1"/>
    <property type="molecule type" value="Genomic_DNA"/>
</dbReference>
<keyword evidence="7 9" id="KW-0472">Membrane</keyword>
<keyword evidence="4 9" id="KW-0812">Transmembrane</keyword>
<reference evidence="10" key="1">
    <citation type="submission" date="2016-06" db="EMBL/GenBank/DDBJ databases">
        <authorList>
            <person name="Kjaerup R.B."/>
            <person name="Dalgaard T.S."/>
            <person name="Juul-Madsen H.R."/>
        </authorList>
    </citation>
    <scope>NUCLEOTIDE SEQUENCE [LARGE SCALE GENOMIC DNA]</scope>
    <source>
        <strain evidence="10">DSM 43363</strain>
    </source>
</reference>
<name>A0A1C6W4M7_9ACTN</name>
<dbReference type="GO" id="GO:0022857">
    <property type="term" value="F:transmembrane transporter activity"/>
    <property type="evidence" value="ECO:0007669"/>
    <property type="project" value="InterPro"/>
</dbReference>
<evidence type="ECO:0000313" key="10">
    <source>
        <dbReference type="EMBL" id="SCL73482.1"/>
    </source>
</evidence>
<evidence type="ECO:0000256" key="4">
    <source>
        <dbReference type="ARBA" id="ARBA00022692"/>
    </source>
</evidence>
<evidence type="ECO:0000313" key="12">
    <source>
        <dbReference type="Proteomes" id="UP000199343"/>
    </source>
</evidence>
<evidence type="ECO:0000256" key="7">
    <source>
        <dbReference type="ARBA" id="ARBA00023136"/>
    </source>
</evidence>
<keyword evidence="6 9" id="KW-1133">Transmembrane helix</keyword>
<dbReference type="EMBL" id="FMIC01000002">
    <property type="protein sequence ID" value="SCL73482.1"/>
    <property type="molecule type" value="Genomic_DNA"/>
</dbReference>
<comment type="subcellular location">
    <subcellularLocation>
        <location evidence="1">Cell membrane</location>
        <topology evidence="1">Multi-pass membrane protein</topology>
    </subcellularLocation>
</comment>
<accession>A0A1C6W4M7</accession>
<dbReference type="CDD" id="cd06582">
    <property type="entry name" value="TM_PBP1_LivH_like"/>
    <property type="match status" value="1"/>
</dbReference>
<dbReference type="Pfam" id="PF02653">
    <property type="entry name" value="BPD_transp_2"/>
    <property type="match status" value="1"/>
</dbReference>
<reference evidence="12" key="2">
    <citation type="submission" date="2016-06" db="EMBL/GenBank/DDBJ databases">
        <authorList>
            <person name="Varghese N."/>
            <person name="Submissions Spin"/>
        </authorList>
    </citation>
    <scope>NUCLEOTIDE SEQUENCE [LARGE SCALE GENOMIC DNA]</scope>
    <source>
        <strain evidence="12">DSM 43363</strain>
    </source>
</reference>